<organism evidence="1 2">
    <name type="scientific">candidate division MSBL1 archaeon SCGC-AAA382N08</name>
    <dbReference type="NCBI Taxonomy" id="1698285"/>
    <lineage>
        <taxon>Archaea</taxon>
        <taxon>Methanobacteriati</taxon>
        <taxon>Methanobacteriota</taxon>
        <taxon>candidate division MSBL1</taxon>
    </lineage>
</organism>
<sequence length="202" mass="23884">MPELYHEFTTEKSFKVLKQLKNEFDFILIGGWAIFIYTEAPKSKDVDIIVDFEELKKIRDQYGISKNQRLKKYEIKVNDIDIDIYTPYFSELGFPTEEVEEYTQMRRGFVVPVPEILLILKVVTYEQRRGSSKGEKDLIDIFSLLTKAELDWRKYHRLVEEYDLEEINDSLRDLVGSPEPISELGLSEHRIAKLKEEILEKL</sequence>
<proteinExistence type="predicted"/>
<evidence type="ECO:0000313" key="1">
    <source>
        <dbReference type="EMBL" id="KXB07795.1"/>
    </source>
</evidence>
<accession>A0A133VMW0</accession>
<reference evidence="1 2" key="1">
    <citation type="journal article" date="2016" name="Sci. Rep.">
        <title>Metabolic traits of an uncultured archaeal lineage -MSBL1- from brine pools of the Red Sea.</title>
        <authorList>
            <person name="Mwirichia R."/>
            <person name="Alam I."/>
            <person name="Rashid M."/>
            <person name="Vinu M."/>
            <person name="Ba-Alawi W."/>
            <person name="Anthony Kamau A."/>
            <person name="Kamanda Ngugi D."/>
            <person name="Goker M."/>
            <person name="Klenk H.P."/>
            <person name="Bajic V."/>
            <person name="Stingl U."/>
        </authorList>
    </citation>
    <scope>NUCLEOTIDE SEQUENCE [LARGE SCALE GENOMIC DNA]</scope>
    <source>
        <strain evidence="1">SCGC-AAA382N08</strain>
    </source>
</reference>
<dbReference type="SUPFAM" id="SSF81301">
    <property type="entry name" value="Nucleotidyltransferase"/>
    <property type="match status" value="1"/>
</dbReference>
<dbReference type="InterPro" id="IPR043519">
    <property type="entry name" value="NT_sf"/>
</dbReference>
<name>A0A133VMW0_9EURY</name>
<evidence type="ECO:0000313" key="2">
    <source>
        <dbReference type="Proteomes" id="UP000070175"/>
    </source>
</evidence>
<dbReference type="Proteomes" id="UP000070175">
    <property type="component" value="Unassembled WGS sequence"/>
</dbReference>
<protein>
    <submittedName>
        <fullName evidence="1">Uncharacterized protein</fullName>
    </submittedName>
</protein>
<gene>
    <name evidence="1" type="ORF">AKJ56_02345</name>
</gene>
<dbReference type="AlphaFoldDB" id="A0A133VMW0"/>
<dbReference type="EMBL" id="LHYJ01000052">
    <property type="protein sequence ID" value="KXB07795.1"/>
    <property type="molecule type" value="Genomic_DNA"/>
</dbReference>
<comment type="caution">
    <text evidence="1">The sequence shown here is derived from an EMBL/GenBank/DDBJ whole genome shotgun (WGS) entry which is preliminary data.</text>
</comment>
<keyword evidence="2" id="KW-1185">Reference proteome</keyword>